<sequence>MGEIIFHIFLLAVMGLFFNESMDINTARMTDPIGPAGFPQAVIILAVLLLIPSLYKAFKAYKVSQTEKTGEKERIKELDPGFLAILAVIVVFVMAIGYVGFWFGTAIIIPSVMYILNERKPVKMALTTVIGAIAFTVVFGNVLSIPLPRGIGIFESVSYLLY</sequence>
<feature type="transmembrane region" description="Helical" evidence="1">
    <location>
        <begin position="33"/>
        <end position="55"/>
    </location>
</feature>
<name>A0A2U3B7B2_9VIBR</name>
<dbReference type="AlphaFoldDB" id="A0A2U3B7B2"/>
<reference evidence="3 4" key="1">
    <citation type="submission" date="2018-05" db="EMBL/GenBank/DDBJ databases">
        <title>Vibrio limimaris sp. nov., isolated from marine sediment.</title>
        <authorList>
            <person name="Li C.-M."/>
        </authorList>
    </citation>
    <scope>NUCLEOTIDE SEQUENCE [LARGE SCALE GENOMIC DNA]</scope>
    <source>
        <strain evidence="3 4">E4404</strain>
    </source>
</reference>
<accession>A0A2U3B7B2</accession>
<evidence type="ECO:0000313" key="3">
    <source>
        <dbReference type="EMBL" id="PWI32677.1"/>
    </source>
</evidence>
<dbReference type="Proteomes" id="UP000245362">
    <property type="component" value="Unassembled WGS sequence"/>
</dbReference>
<keyword evidence="4" id="KW-1185">Reference proteome</keyword>
<keyword evidence="1" id="KW-0472">Membrane</keyword>
<evidence type="ECO:0000313" key="4">
    <source>
        <dbReference type="Proteomes" id="UP000245362"/>
    </source>
</evidence>
<feature type="domain" description="DUF1468" evidence="2">
    <location>
        <begin position="5"/>
        <end position="148"/>
    </location>
</feature>
<evidence type="ECO:0000259" key="2">
    <source>
        <dbReference type="Pfam" id="PF07331"/>
    </source>
</evidence>
<feature type="transmembrane region" description="Helical" evidence="1">
    <location>
        <begin position="82"/>
        <end position="104"/>
    </location>
</feature>
<dbReference type="OrthoDB" id="5873457at2"/>
<comment type="caution">
    <text evidence="3">The sequence shown here is derived from an EMBL/GenBank/DDBJ whole genome shotgun (WGS) entry which is preliminary data.</text>
</comment>
<gene>
    <name evidence="3" type="ORF">DI392_14810</name>
</gene>
<keyword evidence="1" id="KW-0812">Transmembrane</keyword>
<dbReference type="RefSeq" id="WP_109320463.1">
    <property type="nucleotide sequence ID" value="NZ_QFWT01000008.1"/>
</dbReference>
<dbReference type="Pfam" id="PF07331">
    <property type="entry name" value="TctB"/>
    <property type="match status" value="1"/>
</dbReference>
<evidence type="ECO:0000256" key="1">
    <source>
        <dbReference type="SAM" id="Phobius"/>
    </source>
</evidence>
<proteinExistence type="predicted"/>
<dbReference type="EMBL" id="QFWT01000008">
    <property type="protein sequence ID" value="PWI32677.1"/>
    <property type="molecule type" value="Genomic_DNA"/>
</dbReference>
<dbReference type="InterPro" id="IPR009936">
    <property type="entry name" value="DUF1468"/>
</dbReference>
<feature type="transmembrane region" description="Helical" evidence="1">
    <location>
        <begin position="124"/>
        <end position="143"/>
    </location>
</feature>
<protein>
    <recommendedName>
        <fullName evidence="2">DUF1468 domain-containing protein</fullName>
    </recommendedName>
</protein>
<keyword evidence="1" id="KW-1133">Transmembrane helix</keyword>
<organism evidence="3 4">
    <name type="scientific">Vibrio albus</name>
    <dbReference type="NCBI Taxonomy" id="2200953"/>
    <lineage>
        <taxon>Bacteria</taxon>
        <taxon>Pseudomonadati</taxon>
        <taxon>Pseudomonadota</taxon>
        <taxon>Gammaproteobacteria</taxon>
        <taxon>Vibrionales</taxon>
        <taxon>Vibrionaceae</taxon>
        <taxon>Vibrio</taxon>
    </lineage>
</organism>